<evidence type="ECO:0000313" key="3">
    <source>
        <dbReference type="Proteomes" id="UP001470230"/>
    </source>
</evidence>
<sequence length="108" mass="12887">MNFSIEKDERISQIRAIPLLSGVRTEKVVIKMNEMPTIPDRAMTYEKMGEYMDSYQMEIKDKSLKPLPNSKIEKQWQRMKNEADNDIEQIDDEYQMLLKEVEEMSNKH</sequence>
<reference evidence="2 3" key="1">
    <citation type="submission" date="2024-04" db="EMBL/GenBank/DDBJ databases">
        <title>Tritrichomonas musculus Genome.</title>
        <authorList>
            <person name="Alves-Ferreira E."/>
            <person name="Grigg M."/>
            <person name="Lorenzi H."/>
            <person name="Galac M."/>
        </authorList>
    </citation>
    <scope>NUCLEOTIDE SEQUENCE [LARGE SCALE GENOMIC DNA]</scope>
    <source>
        <strain evidence="2 3">EAF2021</strain>
    </source>
</reference>
<protein>
    <submittedName>
        <fullName evidence="2">Uncharacterized protein</fullName>
    </submittedName>
</protein>
<feature type="coiled-coil region" evidence="1">
    <location>
        <begin position="73"/>
        <end position="107"/>
    </location>
</feature>
<organism evidence="2 3">
    <name type="scientific">Tritrichomonas musculus</name>
    <dbReference type="NCBI Taxonomy" id="1915356"/>
    <lineage>
        <taxon>Eukaryota</taxon>
        <taxon>Metamonada</taxon>
        <taxon>Parabasalia</taxon>
        <taxon>Tritrichomonadida</taxon>
        <taxon>Tritrichomonadidae</taxon>
        <taxon>Tritrichomonas</taxon>
    </lineage>
</organism>
<proteinExistence type="predicted"/>
<keyword evidence="1" id="KW-0175">Coiled coil</keyword>
<evidence type="ECO:0000256" key="1">
    <source>
        <dbReference type="SAM" id="Coils"/>
    </source>
</evidence>
<comment type="caution">
    <text evidence="2">The sequence shown here is derived from an EMBL/GenBank/DDBJ whole genome shotgun (WGS) entry which is preliminary data.</text>
</comment>
<dbReference type="Proteomes" id="UP001470230">
    <property type="component" value="Unassembled WGS sequence"/>
</dbReference>
<gene>
    <name evidence="2" type="ORF">M9Y10_022187</name>
</gene>
<evidence type="ECO:0000313" key="2">
    <source>
        <dbReference type="EMBL" id="KAK8893758.1"/>
    </source>
</evidence>
<dbReference type="EMBL" id="JAPFFF010000003">
    <property type="protein sequence ID" value="KAK8893758.1"/>
    <property type="molecule type" value="Genomic_DNA"/>
</dbReference>
<keyword evidence="3" id="KW-1185">Reference proteome</keyword>
<accession>A0ABR2KRT9</accession>
<name>A0ABR2KRT9_9EUKA</name>